<evidence type="ECO:0000313" key="2">
    <source>
        <dbReference type="EMBL" id="GFO69985.1"/>
    </source>
</evidence>
<dbReference type="EMBL" id="BLXZ01000008">
    <property type="protein sequence ID" value="GFO69985.1"/>
    <property type="molecule type" value="Genomic_DNA"/>
</dbReference>
<dbReference type="RefSeq" id="WP_308470311.1">
    <property type="nucleotide sequence ID" value="NZ_BLXZ01000008.1"/>
</dbReference>
<gene>
    <name evidence="2" type="ORF">GMLC_35640</name>
</gene>
<evidence type="ECO:0000313" key="3">
    <source>
        <dbReference type="Proteomes" id="UP000587586"/>
    </source>
</evidence>
<dbReference type="Proteomes" id="UP000587586">
    <property type="component" value="Unassembled WGS sequence"/>
</dbReference>
<feature type="domain" description="PilZ" evidence="1">
    <location>
        <begin position="3"/>
        <end position="99"/>
    </location>
</feature>
<keyword evidence="3" id="KW-1185">Reference proteome</keyword>
<accession>A0A6V8NBJ3</accession>
<reference evidence="3" key="1">
    <citation type="submission" date="2020-06" db="EMBL/GenBank/DDBJ databases">
        <title>Draft genomic sequecing of Geomonas sp. Red745.</title>
        <authorList>
            <person name="Itoh H."/>
            <person name="Xu Z.X."/>
            <person name="Ushijima N."/>
            <person name="Masuda Y."/>
            <person name="Shiratori Y."/>
            <person name="Senoo K."/>
        </authorList>
    </citation>
    <scope>NUCLEOTIDE SEQUENCE [LARGE SCALE GENOMIC DNA]</scope>
    <source>
        <strain evidence="3">Red745</strain>
    </source>
</reference>
<protein>
    <recommendedName>
        <fullName evidence="1">PilZ domain-containing protein</fullName>
    </recommendedName>
</protein>
<proteinExistence type="predicted"/>
<organism evidence="2 3">
    <name type="scientific">Geomonas limicola</name>
    <dbReference type="NCBI Taxonomy" id="2740186"/>
    <lineage>
        <taxon>Bacteria</taxon>
        <taxon>Pseudomonadati</taxon>
        <taxon>Thermodesulfobacteriota</taxon>
        <taxon>Desulfuromonadia</taxon>
        <taxon>Geobacterales</taxon>
        <taxon>Geobacteraceae</taxon>
        <taxon>Geomonas</taxon>
    </lineage>
</organism>
<dbReference type="AlphaFoldDB" id="A0A6V8NBJ3"/>
<dbReference type="SUPFAM" id="SSF141371">
    <property type="entry name" value="PilZ domain-like"/>
    <property type="match status" value="1"/>
</dbReference>
<dbReference type="GO" id="GO:0035438">
    <property type="term" value="F:cyclic-di-GMP binding"/>
    <property type="evidence" value="ECO:0007669"/>
    <property type="project" value="InterPro"/>
</dbReference>
<dbReference type="Pfam" id="PF07238">
    <property type="entry name" value="PilZ"/>
    <property type="match status" value="1"/>
</dbReference>
<evidence type="ECO:0000259" key="1">
    <source>
        <dbReference type="Pfam" id="PF07238"/>
    </source>
</evidence>
<dbReference type="Gene3D" id="2.40.10.220">
    <property type="entry name" value="predicted glycosyltransferase like domains"/>
    <property type="match status" value="1"/>
</dbReference>
<dbReference type="InterPro" id="IPR009875">
    <property type="entry name" value="PilZ_domain"/>
</dbReference>
<sequence length="126" mass="14294">MTEQRMFHRVRMTETCSLSFQSTLYHGQLDNISLNGAVVSFAEPVTIPVGAICLLTVYLKETAQLRLNIEVIHCNNAMIGMRFVPLDEAGQHQLLDLVQRFSTEPEKLASELDILKWQIANYLRAS</sequence>
<name>A0A6V8NBJ3_9BACT</name>
<comment type="caution">
    <text evidence="2">The sequence shown here is derived from an EMBL/GenBank/DDBJ whole genome shotgun (WGS) entry which is preliminary data.</text>
</comment>